<comment type="caution">
    <text evidence="1">The sequence shown here is derived from an EMBL/GenBank/DDBJ whole genome shotgun (WGS) entry which is preliminary data.</text>
</comment>
<evidence type="ECO:0000313" key="2">
    <source>
        <dbReference type="Proteomes" id="UP001431783"/>
    </source>
</evidence>
<gene>
    <name evidence="1" type="ORF">WA026_011042</name>
</gene>
<evidence type="ECO:0000313" key="1">
    <source>
        <dbReference type="EMBL" id="KAK9875940.1"/>
    </source>
</evidence>
<dbReference type="AlphaFoldDB" id="A0AAW1U4Q7"/>
<organism evidence="1 2">
    <name type="scientific">Henosepilachna vigintioctopunctata</name>
    <dbReference type="NCBI Taxonomy" id="420089"/>
    <lineage>
        <taxon>Eukaryota</taxon>
        <taxon>Metazoa</taxon>
        <taxon>Ecdysozoa</taxon>
        <taxon>Arthropoda</taxon>
        <taxon>Hexapoda</taxon>
        <taxon>Insecta</taxon>
        <taxon>Pterygota</taxon>
        <taxon>Neoptera</taxon>
        <taxon>Endopterygota</taxon>
        <taxon>Coleoptera</taxon>
        <taxon>Polyphaga</taxon>
        <taxon>Cucujiformia</taxon>
        <taxon>Coccinelloidea</taxon>
        <taxon>Coccinellidae</taxon>
        <taxon>Epilachninae</taxon>
        <taxon>Epilachnini</taxon>
        <taxon>Henosepilachna</taxon>
    </lineage>
</organism>
<dbReference type="EMBL" id="JARQZJ010000035">
    <property type="protein sequence ID" value="KAK9875940.1"/>
    <property type="molecule type" value="Genomic_DNA"/>
</dbReference>
<accession>A0AAW1U4Q7</accession>
<protein>
    <submittedName>
        <fullName evidence="1">Uncharacterized protein</fullName>
    </submittedName>
</protein>
<keyword evidence="2" id="KW-1185">Reference proteome</keyword>
<sequence>MANMRQHQMGPFIQPGASSGNFVPTILAPQRFYGAAQVAQIRTSPRWPAQPQVRPGTQGAAAAHAKRIQGCHTSAKLICGNAQ</sequence>
<proteinExistence type="predicted"/>
<reference evidence="1 2" key="1">
    <citation type="submission" date="2023-03" db="EMBL/GenBank/DDBJ databases">
        <title>Genome insight into feeding habits of ladybird beetles.</title>
        <authorList>
            <person name="Li H.-S."/>
            <person name="Huang Y.-H."/>
            <person name="Pang H."/>
        </authorList>
    </citation>
    <scope>NUCLEOTIDE SEQUENCE [LARGE SCALE GENOMIC DNA]</scope>
    <source>
        <strain evidence="1">SYSU_2023b</strain>
        <tissue evidence="1">Whole body</tissue>
    </source>
</reference>
<name>A0AAW1U4Q7_9CUCU</name>
<dbReference type="Proteomes" id="UP001431783">
    <property type="component" value="Unassembled WGS sequence"/>
</dbReference>